<dbReference type="InterPro" id="IPR008705">
    <property type="entry name" value="Nanos/Xcar2"/>
</dbReference>
<proteinExistence type="inferred from homology"/>
<keyword evidence="2" id="KW-0963">Cytoplasm</keyword>
<keyword evidence="12" id="KW-1185">Reference proteome</keyword>
<keyword evidence="5" id="KW-0862">Zinc</keyword>
<reference evidence="12" key="1">
    <citation type="journal article" date="2020" name="PLoS Negl. Trop. Dis.">
        <title>High-quality nuclear genome for Sarcoptes scabiei-A critical resource for a neglected parasite.</title>
        <authorList>
            <person name="Korhonen P.K."/>
            <person name="Gasser R.B."/>
            <person name="Ma G."/>
            <person name="Wang T."/>
            <person name="Stroehlein A.J."/>
            <person name="Young N.D."/>
            <person name="Ang C.S."/>
            <person name="Fernando D.D."/>
            <person name="Lu H.C."/>
            <person name="Taylor S."/>
            <person name="Reynolds S.L."/>
            <person name="Mofiz E."/>
            <person name="Najaraj S.H."/>
            <person name="Gowda H."/>
            <person name="Madugundu A."/>
            <person name="Renuse S."/>
            <person name="Holt D."/>
            <person name="Pandey A."/>
            <person name="Papenfuss A.T."/>
            <person name="Fischer K."/>
        </authorList>
    </citation>
    <scope>NUCLEOTIDE SEQUENCE [LARGE SCALE GENOMIC DNA]</scope>
</reference>
<dbReference type="PROSITE" id="PS51522">
    <property type="entry name" value="ZF_NANOS"/>
    <property type="match status" value="1"/>
</dbReference>
<dbReference type="EMBL" id="WVUK01000050">
    <property type="protein sequence ID" value="KAF7495169.1"/>
    <property type="molecule type" value="Genomic_DNA"/>
</dbReference>
<evidence type="ECO:0000256" key="6">
    <source>
        <dbReference type="ARBA" id="ARBA00022845"/>
    </source>
</evidence>
<keyword evidence="4 8" id="KW-0863">Zinc-finger</keyword>
<dbReference type="InterPro" id="IPR024161">
    <property type="entry name" value="Znf_nanos-typ"/>
</dbReference>
<dbReference type="GO" id="GO:0006417">
    <property type="term" value="P:regulation of translation"/>
    <property type="evidence" value="ECO:0007669"/>
    <property type="project" value="UniProtKB-UniRule"/>
</dbReference>
<accession>A0A834RE32</accession>
<evidence type="ECO:0000256" key="7">
    <source>
        <dbReference type="ARBA" id="ARBA00022884"/>
    </source>
</evidence>
<gene>
    <name evidence="10" type="ORF">SSS_7374</name>
</gene>
<feature type="domain" description="Nanos-type" evidence="9">
    <location>
        <begin position="281"/>
        <end position="336"/>
    </location>
</feature>
<reference evidence="10" key="2">
    <citation type="submission" date="2020-01" db="EMBL/GenBank/DDBJ databases">
        <authorList>
            <person name="Korhonen P.K.K."/>
            <person name="Guangxu M.G."/>
            <person name="Wang T.W."/>
            <person name="Stroehlein A.J.S."/>
            <person name="Young N.D."/>
            <person name="Ang C.-S.A."/>
            <person name="Fernando D.W.F."/>
            <person name="Lu H.L."/>
            <person name="Taylor S.T."/>
            <person name="Ehtesham M.E.M."/>
            <person name="Najaraj S.H.N."/>
            <person name="Harsha G.H.G."/>
            <person name="Madugundu A.M."/>
            <person name="Renuse S.R."/>
            <person name="Holt D.H."/>
            <person name="Pandey A.P."/>
            <person name="Papenfuss A.P."/>
            <person name="Gasser R.B.G."/>
            <person name="Fischer K.F."/>
        </authorList>
    </citation>
    <scope>NUCLEOTIDE SEQUENCE</scope>
    <source>
        <strain evidence="10">SSS_KF_BRIS2020</strain>
    </source>
</reference>
<reference evidence="11" key="3">
    <citation type="submission" date="2022-06" db="UniProtKB">
        <authorList>
            <consortium name="EnsemblMetazoa"/>
        </authorList>
    </citation>
    <scope>IDENTIFICATION</scope>
</reference>
<keyword evidence="6 8" id="KW-0810">Translation regulation</keyword>
<sequence length="350" mass="40139">MTSSSNLSDFNRIDFDRSMMQSFTLDSSLQSRPENIYFDSLNFSQPNCLNQSFATKESLLQNQEQFLFTNRSSIEPQTMNPFIFDHNNNLISNGFFNPENHFDSPTSLWSSPQSTRWTSSSSESSPITSMNLKIKEILNSLDINNEFDSNQFEQLDPSFYYDCQSIDSSVGKNQRKIMARSSEYYKRFGWDCVEISTKSISNVISFLESSKFYQNDSELLKKSNADSKHECSIKEGITNSNSSSVIGSDCCVSYQNLEALSNLKYAQCQSNASSIGGKKMYCAFCKNLPKERSNYQTHWLKDNEKRVTCPILRAFNCPLCNNNGGDNAHTIRFCPVKRQRLAFEYQRTWP</sequence>
<dbReference type="AlphaFoldDB" id="A0A834RE32"/>
<dbReference type="GO" id="GO:0008270">
    <property type="term" value="F:zinc ion binding"/>
    <property type="evidence" value="ECO:0007669"/>
    <property type="project" value="UniProtKB-KW"/>
</dbReference>
<protein>
    <submittedName>
        <fullName evidence="10">Nanos -like protein 1</fullName>
    </submittedName>
</protein>
<evidence type="ECO:0000256" key="3">
    <source>
        <dbReference type="ARBA" id="ARBA00022723"/>
    </source>
</evidence>
<dbReference type="OrthoDB" id="10010129at2759"/>
<comment type="similarity">
    <text evidence="8">Belongs to the nanos family.</text>
</comment>
<evidence type="ECO:0000256" key="8">
    <source>
        <dbReference type="PROSITE-ProRule" id="PRU00855"/>
    </source>
</evidence>
<evidence type="ECO:0000313" key="12">
    <source>
        <dbReference type="Proteomes" id="UP000070412"/>
    </source>
</evidence>
<name>A0A834RE32_SARSC</name>
<evidence type="ECO:0000259" key="9">
    <source>
        <dbReference type="PROSITE" id="PS51522"/>
    </source>
</evidence>
<dbReference type="Gene3D" id="4.10.60.30">
    <property type="entry name" value="Nanos, RNA-binding domain"/>
    <property type="match status" value="1"/>
</dbReference>
<evidence type="ECO:0000313" key="11">
    <source>
        <dbReference type="EnsemblMetazoa" id="KAF7495169.1"/>
    </source>
</evidence>
<organism evidence="10">
    <name type="scientific">Sarcoptes scabiei</name>
    <name type="common">Itch mite</name>
    <name type="synonym">Acarus scabiei</name>
    <dbReference type="NCBI Taxonomy" id="52283"/>
    <lineage>
        <taxon>Eukaryota</taxon>
        <taxon>Metazoa</taxon>
        <taxon>Ecdysozoa</taxon>
        <taxon>Arthropoda</taxon>
        <taxon>Chelicerata</taxon>
        <taxon>Arachnida</taxon>
        <taxon>Acari</taxon>
        <taxon>Acariformes</taxon>
        <taxon>Sarcoptiformes</taxon>
        <taxon>Astigmata</taxon>
        <taxon>Psoroptidia</taxon>
        <taxon>Sarcoptoidea</taxon>
        <taxon>Sarcoptidae</taxon>
        <taxon>Sarcoptinae</taxon>
        <taxon>Sarcoptes</taxon>
    </lineage>
</organism>
<keyword evidence="3" id="KW-0479">Metal-binding</keyword>
<dbReference type="Proteomes" id="UP000070412">
    <property type="component" value="Unassembled WGS sequence"/>
</dbReference>
<dbReference type="InterPro" id="IPR038129">
    <property type="entry name" value="Nanos_sf"/>
</dbReference>
<evidence type="ECO:0000256" key="1">
    <source>
        <dbReference type="ARBA" id="ARBA00004496"/>
    </source>
</evidence>
<keyword evidence="7 8" id="KW-0694">RNA-binding</keyword>
<dbReference type="GO" id="GO:0005737">
    <property type="term" value="C:cytoplasm"/>
    <property type="evidence" value="ECO:0007669"/>
    <property type="project" value="UniProtKB-SubCell"/>
</dbReference>
<dbReference type="PANTHER" id="PTHR12887">
    <property type="entry name" value="NANOS PROTEIN"/>
    <property type="match status" value="1"/>
</dbReference>
<evidence type="ECO:0000256" key="2">
    <source>
        <dbReference type="ARBA" id="ARBA00022490"/>
    </source>
</evidence>
<evidence type="ECO:0000256" key="4">
    <source>
        <dbReference type="ARBA" id="ARBA00022771"/>
    </source>
</evidence>
<dbReference type="Pfam" id="PF05741">
    <property type="entry name" value="zf-nanos"/>
    <property type="match status" value="1"/>
</dbReference>
<dbReference type="GO" id="GO:0003723">
    <property type="term" value="F:RNA binding"/>
    <property type="evidence" value="ECO:0007669"/>
    <property type="project" value="UniProtKB-UniRule"/>
</dbReference>
<dbReference type="EnsemblMetazoa" id="SSS_7374s_mrna">
    <property type="protein sequence ID" value="KAF7495169.1"/>
    <property type="gene ID" value="SSS_7374"/>
</dbReference>
<evidence type="ECO:0000313" key="10">
    <source>
        <dbReference type="EMBL" id="KAF7495169.1"/>
    </source>
</evidence>
<evidence type="ECO:0000256" key="5">
    <source>
        <dbReference type="ARBA" id="ARBA00022833"/>
    </source>
</evidence>
<comment type="subcellular location">
    <subcellularLocation>
        <location evidence="1">Cytoplasm</location>
    </subcellularLocation>
</comment>